<evidence type="ECO:0000313" key="1">
    <source>
        <dbReference type="EMBL" id="GAG32848.1"/>
    </source>
</evidence>
<name>X0X867_9ZZZZ</name>
<dbReference type="EMBL" id="BARS01044130">
    <property type="protein sequence ID" value="GAG32848.1"/>
    <property type="molecule type" value="Genomic_DNA"/>
</dbReference>
<organism evidence="1">
    <name type="scientific">marine sediment metagenome</name>
    <dbReference type="NCBI Taxonomy" id="412755"/>
    <lineage>
        <taxon>unclassified sequences</taxon>
        <taxon>metagenomes</taxon>
        <taxon>ecological metagenomes</taxon>
    </lineage>
</organism>
<feature type="non-terminal residue" evidence="1">
    <location>
        <position position="1"/>
    </location>
</feature>
<accession>X0X867</accession>
<gene>
    <name evidence="1" type="ORF">S01H1_66721</name>
</gene>
<protein>
    <submittedName>
        <fullName evidence="1">Uncharacterized protein</fullName>
    </submittedName>
</protein>
<reference evidence="1" key="1">
    <citation type="journal article" date="2014" name="Front. Microbiol.">
        <title>High frequency of phylogenetically diverse reductive dehalogenase-homologous genes in deep subseafloor sedimentary metagenomes.</title>
        <authorList>
            <person name="Kawai M."/>
            <person name="Futagami T."/>
            <person name="Toyoda A."/>
            <person name="Takaki Y."/>
            <person name="Nishi S."/>
            <person name="Hori S."/>
            <person name="Arai W."/>
            <person name="Tsubouchi T."/>
            <person name="Morono Y."/>
            <person name="Uchiyama I."/>
            <person name="Ito T."/>
            <person name="Fujiyama A."/>
            <person name="Inagaki F."/>
            <person name="Takami H."/>
        </authorList>
    </citation>
    <scope>NUCLEOTIDE SEQUENCE</scope>
    <source>
        <strain evidence="1">Expedition CK06-06</strain>
    </source>
</reference>
<sequence length="33" mass="3805">GPKEIHDIEMSYPACDRCDTRGCRERIRALLAE</sequence>
<comment type="caution">
    <text evidence="1">The sequence shown here is derived from an EMBL/GenBank/DDBJ whole genome shotgun (WGS) entry which is preliminary data.</text>
</comment>
<dbReference type="AlphaFoldDB" id="X0X867"/>
<proteinExistence type="predicted"/>